<evidence type="ECO:0000313" key="1">
    <source>
        <dbReference type="EMBL" id="KAF1932364.1"/>
    </source>
</evidence>
<dbReference type="Proteomes" id="UP000800082">
    <property type="component" value="Unassembled WGS sequence"/>
</dbReference>
<accession>A0A6A5RYQ6</accession>
<dbReference type="GeneID" id="54345747"/>
<evidence type="ECO:0000313" key="2">
    <source>
        <dbReference type="Proteomes" id="UP000800082"/>
    </source>
</evidence>
<dbReference type="AlphaFoldDB" id="A0A6A5RYQ6"/>
<sequence length="76" mass="8948">MQAFQMTGWCSHVTDDSPDKYSTTSAQYLPQHRQFVKMMYDIHAYTERQEHLEEVEVLTRDAASPELLEELSRLNI</sequence>
<dbReference type="EMBL" id="ML978959">
    <property type="protein sequence ID" value="KAF1932364.1"/>
    <property type="molecule type" value="Genomic_DNA"/>
</dbReference>
<dbReference type="OrthoDB" id="2993351at2759"/>
<protein>
    <submittedName>
        <fullName evidence="1">Uncharacterized protein</fullName>
    </submittedName>
</protein>
<proteinExistence type="predicted"/>
<organism evidence="1 2">
    <name type="scientific">Didymella exigua CBS 183.55</name>
    <dbReference type="NCBI Taxonomy" id="1150837"/>
    <lineage>
        <taxon>Eukaryota</taxon>
        <taxon>Fungi</taxon>
        <taxon>Dikarya</taxon>
        <taxon>Ascomycota</taxon>
        <taxon>Pezizomycotina</taxon>
        <taxon>Dothideomycetes</taxon>
        <taxon>Pleosporomycetidae</taxon>
        <taxon>Pleosporales</taxon>
        <taxon>Pleosporineae</taxon>
        <taxon>Didymellaceae</taxon>
        <taxon>Didymella</taxon>
    </lineage>
</organism>
<name>A0A6A5RYQ6_9PLEO</name>
<reference evidence="1" key="1">
    <citation type="journal article" date="2020" name="Stud. Mycol.">
        <title>101 Dothideomycetes genomes: a test case for predicting lifestyles and emergence of pathogens.</title>
        <authorList>
            <person name="Haridas S."/>
            <person name="Albert R."/>
            <person name="Binder M."/>
            <person name="Bloem J."/>
            <person name="Labutti K."/>
            <person name="Salamov A."/>
            <person name="Andreopoulos B."/>
            <person name="Baker S."/>
            <person name="Barry K."/>
            <person name="Bills G."/>
            <person name="Bluhm B."/>
            <person name="Cannon C."/>
            <person name="Castanera R."/>
            <person name="Culley D."/>
            <person name="Daum C."/>
            <person name="Ezra D."/>
            <person name="Gonzalez J."/>
            <person name="Henrissat B."/>
            <person name="Kuo A."/>
            <person name="Liang C."/>
            <person name="Lipzen A."/>
            <person name="Lutzoni F."/>
            <person name="Magnuson J."/>
            <person name="Mondo S."/>
            <person name="Nolan M."/>
            <person name="Ohm R."/>
            <person name="Pangilinan J."/>
            <person name="Park H.-J."/>
            <person name="Ramirez L."/>
            <person name="Alfaro M."/>
            <person name="Sun H."/>
            <person name="Tritt A."/>
            <person name="Yoshinaga Y."/>
            <person name="Zwiers L.-H."/>
            <person name="Turgeon B."/>
            <person name="Goodwin S."/>
            <person name="Spatafora J."/>
            <person name="Crous P."/>
            <person name="Grigoriev I."/>
        </authorList>
    </citation>
    <scope>NUCLEOTIDE SEQUENCE</scope>
    <source>
        <strain evidence="1">CBS 183.55</strain>
    </source>
</reference>
<dbReference type="RefSeq" id="XP_033452612.1">
    <property type="nucleotide sequence ID" value="XM_033588100.1"/>
</dbReference>
<keyword evidence="2" id="KW-1185">Reference proteome</keyword>
<gene>
    <name evidence="1" type="ORF">M421DRAFT_2000</name>
</gene>